<dbReference type="PANTHER" id="PTHR33075">
    <property type="entry name" value="OS02G0499800 PROTEIN"/>
    <property type="match status" value="1"/>
</dbReference>
<keyword evidence="2" id="KW-1185">Reference proteome</keyword>
<dbReference type="HOGENOM" id="CLU_009245_3_0_1"/>
<dbReference type="EnsemblPlants" id="KQL15961">
    <property type="protein sequence ID" value="KQL15961"/>
    <property type="gene ID" value="SETIT_025018mg"/>
</dbReference>
<protein>
    <submittedName>
        <fullName evidence="1">Uncharacterized protein</fullName>
    </submittedName>
</protein>
<dbReference type="Proteomes" id="UP000004995">
    <property type="component" value="Unassembled WGS sequence"/>
</dbReference>
<dbReference type="EMBL" id="AGNK02001809">
    <property type="status" value="NOT_ANNOTATED_CDS"/>
    <property type="molecule type" value="Genomic_DNA"/>
</dbReference>
<dbReference type="Gramene" id="KQL15961">
    <property type="protein sequence ID" value="KQL15961"/>
    <property type="gene ID" value="SETIT_025018mg"/>
</dbReference>
<organism evidence="1 2">
    <name type="scientific">Setaria italica</name>
    <name type="common">Foxtail millet</name>
    <name type="synonym">Panicum italicum</name>
    <dbReference type="NCBI Taxonomy" id="4555"/>
    <lineage>
        <taxon>Eukaryota</taxon>
        <taxon>Viridiplantae</taxon>
        <taxon>Streptophyta</taxon>
        <taxon>Embryophyta</taxon>
        <taxon>Tracheophyta</taxon>
        <taxon>Spermatophyta</taxon>
        <taxon>Magnoliopsida</taxon>
        <taxon>Liliopsida</taxon>
        <taxon>Poales</taxon>
        <taxon>Poaceae</taxon>
        <taxon>PACMAD clade</taxon>
        <taxon>Panicoideae</taxon>
        <taxon>Panicodae</taxon>
        <taxon>Paniceae</taxon>
        <taxon>Cenchrinae</taxon>
        <taxon>Setaria</taxon>
    </lineage>
</organism>
<accession>K3ZEM2</accession>
<sequence>MAGLSNLDFGPGPNVQRLVQDRFSSPVEHLSGMMFRFSVASKDVGFLVYHLRSQVCKSFDIFFHLWGNGGPNWIKDYKFRLQQQNDQWNYVHKKSRKPSYVDVLRAASMAYFPVNPHPFAHRGFKVCLHDPNDPPVRLHAYIVGCIDKTNEAVAIAILYPMVAKEDFMLMAREMCLYFDQEHHVCDLEIQPCLIGEAFINFNSALERKRFLGKANHLAKVVVGFVLLMQWHHTNYKGGVVVKVYLKDDAKIPHAVTLTIGTSPKVKSFSFQVYCLCKKDVTPLQDEDPLPKEGPIHPLPYEAPCWMGPVAHGGDSAGSVPHDGVASN</sequence>
<name>K3ZEM2_SETIT</name>
<evidence type="ECO:0000313" key="2">
    <source>
        <dbReference type="Proteomes" id="UP000004995"/>
    </source>
</evidence>
<proteinExistence type="predicted"/>
<dbReference type="eggNOG" id="ENOG502R4T8">
    <property type="taxonomic scope" value="Eukaryota"/>
</dbReference>
<reference evidence="1" key="2">
    <citation type="submission" date="2018-08" db="UniProtKB">
        <authorList>
            <consortium name="EnsemblPlants"/>
        </authorList>
    </citation>
    <scope>IDENTIFICATION</scope>
    <source>
        <strain evidence="1">Yugu1</strain>
    </source>
</reference>
<reference evidence="2" key="1">
    <citation type="journal article" date="2012" name="Nat. Biotechnol.">
        <title>Reference genome sequence of the model plant Setaria.</title>
        <authorList>
            <person name="Bennetzen J.L."/>
            <person name="Schmutz J."/>
            <person name="Wang H."/>
            <person name="Percifield R."/>
            <person name="Hawkins J."/>
            <person name="Pontaroli A.C."/>
            <person name="Estep M."/>
            <person name="Feng L."/>
            <person name="Vaughn J.N."/>
            <person name="Grimwood J."/>
            <person name="Jenkins J."/>
            <person name="Barry K."/>
            <person name="Lindquist E."/>
            <person name="Hellsten U."/>
            <person name="Deshpande S."/>
            <person name="Wang X."/>
            <person name="Wu X."/>
            <person name="Mitros T."/>
            <person name="Triplett J."/>
            <person name="Yang X."/>
            <person name="Ye C.Y."/>
            <person name="Mauro-Herrera M."/>
            <person name="Wang L."/>
            <person name="Li P."/>
            <person name="Sharma M."/>
            <person name="Sharma R."/>
            <person name="Ronald P.C."/>
            <person name="Panaud O."/>
            <person name="Kellogg E.A."/>
            <person name="Brutnell T.P."/>
            <person name="Doust A.N."/>
            <person name="Tuskan G.A."/>
            <person name="Rokhsar D."/>
            <person name="Devos K.M."/>
        </authorList>
    </citation>
    <scope>NUCLEOTIDE SEQUENCE [LARGE SCALE GENOMIC DNA]</scope>
    <source>
        <strain evidence="2">cv. Yugu1</strain>
    </source>
</reference>
<dbReference type="PANTHER" id="PTHR33075:SF7">
    <property type="entry name" value="OS02G0303350 PROTEIN"/>
    <property type="match status" value="1"/>
</dbReference>
<evidence type="ECO:0000313" key="1">
    <source>
        <dbReference type="EnsemblPlants" id="KQL15961"/>
    </source>
</evidence>
<dbReference type="AlphaFoldDB" id="K3ZEM2"/>
<dbReference type="InParanoid" id="K3ZEM2"/>